<dbReference type="InterPro" id="IPR015943">
    <property type="entry name" value="WD40/YVTN_repeat-like_dom_sf"/>
</dbReference>
<dbReference type="PANTHER" id="PTHR10856">
    <property type="entry name" value="CORONIN"/>
    <property type="match status" value="1"/>
</dbReference>
<dbReference type="Pfam" id="PF16300">
    <property type="entry name" value="WD40_4"/>
    <property type="match status" value="1"/>
</dbReference>
<dbReference type="PANTHER" id="PTHR10856:SF0">
    <property type="entry name" value="CORONIN"/>
    <property type="match status" value="1"/>
</dbReference>
<name>A0A8B6EMU2_MYTGA</name>
<protein>
    <submittedName>
        <fullName evidence="2">Coronin-1B/1C/6</fullName>
    </submittedName>
</protein>
<proteinExistence type="predicted"/>
<dbReference type="GO" id="GO:0007015">
    <property type="term" value="P:actin filament organization"/>
    <property type="evidence" value="ECO:0007669"/>
    <property type="project" value="TreeGrafter"/>
</dbReference>
<feature type="region of interest" description="Disordered" evidence="1">
    <location>
        <begin position="275"/>
        <end position="303"/>
    </location>
</feature>
<sequence>EVKAHEGAKPAQAVYLKDGKIFSAGFSRMSTRQYALWNENDLSEEMMREEIDQSNGVMFPFYDPDTSMIYLLGRGDSIIRYYEVTDEAPYVHYLSLYQCKDAQRGFGYMPKRGLSVNNCEIARFYKLHNSGLCEVIPMTVPRKSELFQDDLYPDTAGDTPAVTADEWLAGKKSDPILISLKDEFVPTQKEQLKVVRKSNILDKPIHKPTAAATPATQATPARSSVQEVAVPEESGAALPPKSPAVHKEIQQLKQVIGDQNQTIQDLMERVISLEKAANNSGVTENDETLGNDKAADQEQADTN</sequence>
<dbReference type="InterPro" id="IPR015505">
    <property type="entry name" value="Coronin"/>
</dbReference>
<dbReference type="Gene3D" id="2.130.10.10">
    <property type="entry name" value="YVTN repeat-like/Quinoprotein amine dehydrogenase"/>
    <property type="match status" value="1"/>
</dbReference>
<dbReference type="EMBL" id="UYJE01005434">
    <property type="protein sequence ID" value="VDI37289.1"/>
    <property type="molecule type" value="Genomic_DNA"/>
</dbReference>
<feature type="non-terminal residue" evidence="2">
    <location>
        <position position="1"/>
    </location>
</feature>
<dbReference type="SMART" id="SM01167">
    <property type="entry name" value="DUF1900"/>
    <property type="match status" value="1"/>
</dbReference>
<accession>A0A8B6EMU2</accession>
<dbReference type="OrthoDB" id="1850764at2759"/>
<dbReference type="AlphaFoldDB" id="A0A8B6EMU2"/>
<comment type="caution">
    <text evidence="2">The sequence shown here is derived from an EMBL/GenBank/DDBJ whole genome shotgun (WGS) entry which is preliminary data.</text>
</comment>
<dbReference type="Proteomes" id="UP000596742">
    <property type="component" value="Unassembled WGS sequence"/>
</dbReference>
<dbReference type="GO" id="GO:0051015">
    <property type="term" value="F:actin filament binding"/>
    <property type="evidence" value="ECO:0007669"/>
    <property type="project" value="TreeGrafter"/>
</dbReference>
<gene>
    <name evidence="2" type="ORF">MGAL_10B050757</name>
</gene>
<keyword evidence="3" id="KW-1185">Reference proteome</keyword>
<evidence type="ECO:0000313" key="2">
    <source>
        <dbReference type="EMBL" id="VDI37289.1"/>
    </source>
</evidence>
<evidence type="ECO:0000256" key="1">
    <source>
        <dbReference type="SAM" id="MobiDB-lite"/>
    </source>
</evidence>
<evidence type="ECO:0000313" key="3">
    <source>
        <dbReference type="Proteomes" id="UP000596742"/>
    </source>
</evidence>
<reference evidence="2" key="1">
    <citation type="submission" date="2018-11" db="EMBL/GenBank/DDBJ databases">
        <authorList>
            <person name="Alioto T."/>
            <person name="Alioto T."/>
        </authorList>
    </citation>
    <scope>NUCLEOTIDE SEQUENCE</scope>
</reference>
<organism evidence="2 3">
    <name type="scientific">Mytilus galloprovincialis</name>
    <name type="common">Mediterranean mussel</name>
    <dbReference type="NCBI Taxonomy" id="29158"/>
    <lineage>
        <taxon>Eukaryota</taxon>
        <taxon>Metazoa</taxon>
        <taxon>Spiralia</taxon>
        <taxon>Lophotrochozoa</taxon>
        <taxon>Mollusca</taxon>
        <taxon>Bivalvia</taxon>
        <taxon>Autobranchia</taxon>
        <taxon>Pteriomorphia</taxon>
        <taxon>Mytilida</taxon>
        <taxon>Mytiloidea</taxon>
        <taxon>Mytilidae</taxon>
        <taxon>Mytilinae</taxon>
        <taxon>Mytilus</taxon>
    </lineage>
</organism>